<proteinExistence type="predicted"/>
<accession>A0A097ARH4</accession>
<dbReference type="OrthoDB" id="1738242at2"/>
<protein>
    <submittedName>
        <fullName evidence="1">Uncharacterized protein</fullName>
    </submittedName>
</protein>
<dbReference type="RefSeq" id="WP_049685186.1">
    <property type="nucleotide sequence ID" value="NZ_CP009170.1"/>
</dbReference>
<name>A0A097ARH4_THEKI</name>
<keyword evidence="2" id="KW-1185">Reference proteome</keyword>
<dbReference type="HOGENOM" id="CLU_111489_0_0_9"/>
<evidence type="ECO:0000313" key="2">
    <source>
        <dbReference type="Proteomes" id="UP000029669"/>
    </source>
</evidence>
<dbReference type="Proteomes" id="UP000029669">
    <property type="component" value="Chromosome"/>
</dbReference>
<gene>
    <name evidence="1" type="ORF">TKV_c12600</name>
</gene>
<dbReference type="EMBL" id="CP009170">
    <property type="protein sequence ID" value="AIS52431.1"/>
    <property type="molecule type" value="Genomic_DNA"/>
</dbReference>
<dbReference type="AlphaFoldDB" id="A0A097ARH4"/>
<sequence length="212" mass="24914">MIQIDDAGSGSLVGGTCIGAMRVETGEFLCDIIPIEYYSEENFKKKLYLVKACEIAKTLLKKLRTDKEEKILVCRGYMFDNLRKWLEKEGHNWESTQILNPLQDVIERSFEDYALSLGLPEKFLRYTKYPFHFHRLLRWVYADYENRSKLCKTGWDSWKKYGHLNIEVSYSYLKESKNYTCLKCGKNIQPGPVKVIKYISNYPNTIYLHVSC</sequence>
<dbReference type="eggNOG" id="ENOG502ZBVW">
    <property type="taxonomic scope" value="Bacteria"/>
</dbReference>
<evidence type="ECO:0000313" key="1">
    <source>
        <dbReference type="EMBL" id="AIS52431.1"/>
    </source>
</evidence>
<organism evidence="1 2">
    <name type="scientific">Thermoanaerobacter kivui</name>
    <name type="common">Acetogenium kivui</name>
    <dbReference type="NCBI Taxonomy" id="2325"/>
    <lineage>
        <taxon>Bacteria</taxon>
        <taxon>Bacillati</taxon>
        <taxon>Bacillota</taxon>
        <taxon>Clostridia</taxon>
        <taxon>Thermoanaerobacterales</taxon>
        <taxon>Thermoanaerobacteraceae</taxon>
        <taxon>Thermoanaerobacter</taxon>
    </lineage>
</organism>
<dbReference type="KEGG" id="tki:TKV_c12600"/>
<reference evidence="2" key="1">
    <citation type="journal article" date="2015" name="Genome Announc.">
        <title>Whole-Genome Sequences of 80 Environmental and Clinical Isolates of Burkholderia pseudomallei.</title>
        <authorList>
            <person name="Johnson S.L."/>
            <person name="Baker A.L."/>
            <person name="Chain P.S."/>
            <person name="Currie B.J."/>
            <person name="Daligault H.E."/>
            <person name="Davenport K.W."/>
            <person name="Davis C.B."/>
            <person name="Inglis T.J."/>
            <person name="Kaestli M."/>
            <person name="Koren S."/>
            <person name="Mayo M."/>
            <person name="Merritt A.J."/>
            <person name="Price E.P."/>
            <person name="Sarovich D.S."/>
            <person name="Warner J."/>
            <person name="Rosovitz M.J."/>
        </authorList>
    </citation>
    <scope>NUCLEOTIDE SEQUENCE [LARGE SCALE GENOMIC DNA]</scope>
    <source>
        <strain evidence="2">DSM 2030</strain>
    </source>
</reference>